<feature type="transmembrane region" description="Helical" evidence="8">
    <location>
        <begin position="295"/>
        <end position="316"/>
    </location>
</feature>
<evidence type="ECO:0000313" key="10">
    <source>
        <dbReference type="Proteomes" id="UP000799539"/>
    </source>
</evidence>
<evidence type="ECO:0000256" key="4">
    <source>
        <dbReference type="ARBA" id="ARBA00022824"/>
    </source>
</evidence>
<dbReference type="AlphaFoldDB" id="A0A6A6FGK3"/>
<feature type="compositionally biased region" description="Low complexity" evidence="7">
    <location>
        <begin position="29"/>
        <end position="40"/>
    </location>
</feature>
<evidence type="ECO:0000256" key="6">
    <source>
        <dbReference type="ARBA" id="ARBA00023136"/>
    </source>
</evidence>
<dbReference type="PANTHER" id="PTHR15301">
    <property type="entry name" value="INSULIN-INDUCED GENE 1"/>
    <property type="match status" value="1"/>
</dbReference>
<evidence type="ECO:0000256" key="2">
    <source>
        <dbReference type="ARBA" id="ARBA00007475"/>
    </source>
</evidence>
<feature type="compositionally biased region" description="Basic and acidic residues" evidence="7">
    <location>
        <begin position="53"/>
        <end position="63"/>
    </location>
</feature>
<dbReference type="Pfam" id="PF07281">
    <property type="entry name" value="INSIG"/>
    <property type="match status" value="1"/>
</dbReference>
<feature type="transmembrane region" description="Helical" evidence="8">
    <location>
        <begin position="197"/>
        <end position="217"/>
    </location>
</feature>
<feature type="compositionally biased region" description="Polar residues" evidence="7">
    <location>
        <begin position="84"/>
        <end position="103"/>
    </location>
</feature>
<keyword evidence="3 8" id="KW-0812">Transmembrane</keyword>
<feature type="region of interest" description="Disordered" evidence="7">
    <location>
        <begin position="1"/>
        <end position="68"/>
    </location>
</feature>
<dbReference type="InterPro" id="IPR025929">
    <property type="entry name" value="INSIG_fam"/>
</dbReference>
<feature type="transmembrane region" description="Helical" evidence="8">
    <location>
        <begin position="363"/>
        <end position="382"/>
    </location>
</feature>
<evidence type="ECO:0000256" key="3">
    <source>
        <dbReference type="ARBA" id="ARBA00022692"/>
    </source>
</evidence>
<reference evidence="9" key="1">
    <citation type="journal article" date="2020" name="Stud. Mycol.">
        <title>101 Dothideomycetes genomes: a test case for predicting lifestyles and emergence of pathogens.</title>
        <authorList>
            <person name="Haridas S."/>
            <person name="Albert R."/>
            <person name="Binder M."/>
            <person name="Bloem J."/>
            <person name="Labutti K."/>
            <person name="Salamov A."/>
            <person name="Andreopoulos B."/>
            <person name="Baker S."/>
            <person name="Barry K."/>
            <person name="Bills G."/>
            <person name="Bluhm B."/>
            <person name="Cannon C."/>
            <person name="Castanera R."/>
            <person name="Culley D."/>
            <person name="Daum C."/>
            <person name="Ezra D."/>
            <person name="Gonzalez J."/>
            <person name="Henrissat B."/>
            <person name="Kuo A."/>
            <person name="Liang C."/>
            <person name="Lipzen A."/>
            <person name="Lutzoni F."/>
            <person name="Magnuson J."/>
            <person name="Mondo S."/>
            <person name="Nolan M."/>
            <person name="Ohm R."/>
            <person name="Pangilinan J."/>
            <person name="Park H.-J."/>
            <person name="Ramirez L."/>
            <person name="Alfaro M."/>
            <person name="Sun H."/>
            <person name="Tritt A."/>
            <person name="Yoshinaga Y."/>
            <person name="Zwiers L.-H."/>
            <person name="Turgeon B."/>
            <person name="Goodwin S."/>
            <person name="Spatafora J."/>
            <person name="Crous P."/>
            <person name="Grigoriev I."/>
        </authorList>
    </citation>
    <scope>NUCLEOTIDE SEQUENCE</scope>
    <source>
        <strain evidence="9">SCOH1-5</strain>
    </source>
</reference>
<dbReference type="EMBL" id="ML992672">
    <property type="protein sequence ID" value="KAF2212552.1"/>
    <property type="molecule type" value="Genomic_DNA"/>
</dbReference>
<evidence type="ECO:0000256" key="5">
    <source>
        <dbReference type="ARBA" id="ARBA00022989"/>
    </source>
</evidence>
<dbReference type="PANTHER" id="PTHR15301:SF3">
    <property type="entry name" value="PROTEIN NSG1-RELATED"/>
    <property type="match status" value="1"/>
</dbReference>
<evidence type="ECO:0000256" key="8">
    <source>
        <dbReference type="SAM" id="Phobius"/>
    </source>
</evidence>
<feature type="compositionally biased region" description="Basic and acidic residues" evidence="7">
    <location>
        <begin position="1"/>
        <end position="10"/>
    </location>
</feature>
<dbReference type="Proteomes" id="UP000799539">
    <property type="component" value="Unassembled WGS sequence"/>
</dbReference>
<gene>
    <name evidence="9" type="ORF">CERZMDRAFT_97050</name>
</gene>
<evidence type="ECO:0000313" key="9">
    <source>
        <dbReference type="EMBL" id="KAF2212552.1"/>
    </source>
</evidence>
<protein>
    <submittedName>
        <fullName evidence="9">Uncharacterized protein</fullName>
    </submittedName>
</protein>
<sequence>MSHPAPHVDSDDVLPLKPQPRDRRAFELPTPTESEPTTPTDANSPVDFSMGDAQKDPKGEPPSRNRSFLNLTTSTLFGIYQDTGFDTASQQPTPWGTGAQTPAGSRGASIDWARQALPSDAFERRTTNGNTIRRKSFNPELQKRHIRPATGVAGYLRALGRVTALFGVGVLYGLLISHLHDKQQLAPVTVNLDRGKWAYLATWGFMGVALGEALPYVDSLWDSDEDALEDEEESSRQRQRPTQDWMDIVRSIGAFVGIAFAIRKLPWQSTLQLGLTLALANPAIWYFIDGSPLGFILSTFVSITGTALLLVANPALVPPPNPAQVFQEQVGRHSGSGIVNGSLHALRDEHYVFGVLSHESVGVATWIASVLFVSAVCFGNIGRRLKGRSERN</sequence>
<feature type="region of interest" description="Disordered" evidence="7">
    <location>
        <begin position="84"/>
        <end position="108"/>
    </location>
</feature>
<name>A0A6A6FGK3_9PEZI</name>
<dbReference type="OrthoDB" id="205546at2759"/>
<keyword evidence="6 8" id="KW-0472">Membrane</keyword>
<evidence type="ECO:0000256" key="1">
    <source>
        <dbReference type="ARBA" id="ARBA00004477"/>
    </source>
</evidence>
<comment type="subcellular location">
    <subcellularLocation>
        <location evidence="1">Endoplasmic reticulum membrane</location>
        <topology evidence="1">Multi-pass membrane protein</topology>
    </subcellularLocation>
</comment>
<evidence type="ECO:0000256" key="7">
    <source>
        <dbReference type="SAM" id="MobiDB-lite"/>
    </source>
</evidence>
<dbReference type="GO" id="GO:0016126">
    <property type="term" value="P:sterol biosynthetic process"/>
    <property type="evidence" value="ECO:0007669"/>
    <property type="project" value="TreeGrafter"/>
</dbReference>
<keyword evidence="4" id="KW-0256">Endoplasmic reticulum</keyword>
<keyword evidence="10" id="KW-1185">Reference proteome</keyword>
<comment type="similarity">
    <text evidence="2">Belongs to the INSIG family.</text>
</comment>
<keyword evidence="5 8" id="KW-1133">Transmembrane helix</keyword>
<organism evidence="9 10">
    <name type="scientific">Cercospora zeae-maydis SCOH1-5</name>
    <dbReference type="NCBI Taxonomy" id="717836"/>
    <lineage>
        <taxon>Eukaryota</taxon>
        <taxon>Fungi</taxon>
        <taxon>Dikarya</taxon>
        <taxon>Ascomycota</taxon>
        <taxon>Pezizomycotina</taxon>
        <taxon>Dothideomycetes</taxon>
        <taxon>Dothideomycetidae</taxon>
        <taxon>Mycosphaerellales</taxon>
        <taxon>Mycosphaerellaceae</taxon>
        <taxon>Cercospora</taxon>
    </lineage>
</organism>
<dbReference type="GO" id="GO:0005789">
    <property type="term" value="C:endoplasmic reticulum membrane"/>
    <property type="evidence" value="ECO:0007669"/>
    <property type="project" value="UniProtKB-SubCell"/>
</dbReference>
<proteinExistence type="inferred from homology"/>
<feature type="transmembrane region" description="Helical" evidence="8">
    <location>
        <begin position="269"/>
        <end position="288"/>
    </location>
</feature>
<feature type="transmembrane region" description="Helical" evidence="8">
    <location>
        <begin position="154"/>
        <end position="177"/>
    </location>
</feature>
<accession>A0A6A6FGK3</accession>